<evidence type="ECO:0000256" key="3">
    <source>
        <dbReference type="ARBA" id="ARBA00022884"/>
    </source>
</evidence>
<gene>
    <name evidence="9" type="ORF">OEZ85_010147</name>
</gene>
<evidence type="ECO:0000313" key="10">
    <source>
        <dbReference type="Proteomes" id="UP001244341"/>
    </source>
</evidence>
<keyword evidence="10" id="KW-1185">Reference proteome</keyword>
<dbReference type="EMBL" id="CP126209">
    <property type="protein sequence ID" value="WIA09934.1"/>
    <property type="molecule type" value="Genomic_DNA"/>
</dbReference>
<dbReference type="Pfam" id="PF09750">
    <property type="entry name" value="DRY_EERY"/>
    <property type="match status" value="1"/>
</dbReference>
<proteinExistence type="predicted"/>
<protein>
    <recommendedName>
        <fullName evidence="8">SURP motif domain-containing protein</fullName>
    </recommendedName>
</protein>
<sequence>MSARERKRQQQGPFAGIYQPAAQLPGDGLSLVLAGTAVAVTADSDAHAAVEQALVPHPQDADLLLDRFDARLLLDSLRGIDTAASWEPRQPEHWDAASLEPGVTAAELQAERYADLDPAREHLLLSEPYYRGVDGGFAHSSRHEEDAQPRSPDSSSGPAQHQGPAFAFDYGSASGASQQQNHSSGSQYKPPPLLPLDAPSSAAAAAAAGHEAGEAAPRYEPPFEAIPEDLRWHLPSSERAHQIISQTAKFVRSNGGQVELLLRVKHGANPNFAFLRPDDRLFPYYRWLVEQAPQELPREATPGRPASDTAAAAEQQQQQQQQQQQREPGEPAEQPSPTQQAEAVAGGSSPAAAAAAEPGDLGGLELLRAYSMATADGAAGGVAAPPAQVKAIVDKLVAFVRKNGIQFERVVRLREASNPRFAFMHPWSPHHAYYMQQLERAMGAQQKRAEQAADQEQQQQERKARAILAHRLLLKRLAAGGDASGVAGSEDEDAGDEAQLAALPGFPRHGSRGQLQQQEVEEGEIEPAPDAAAADAAGLAQAARDEVQQLLQPPQPLRWEESMQCLFMRERCTVEVLRVEPQAGHLLLKLADGYNTILIATEVASQPGQPHHSMVTQSVECFASVGGALLPSERLARMFEKHDGKLARLQAYLQPCPAPGVPLRSMAAGAAYAVAV</sequence>
<dbReference type="PANTHER" id="PTHR13161:SF15">
    <property type="entry name" value="SPLICING FACTOR, SUPPRESSOR OF WHITE-APRICOT HOMOLOG"/>
    <property type="match status" value="1"/>
</dbReference>
<accession>A0ABY8TM15</accession>
<reference evidence="9 10" key="1">
    <citation type="submission" date="2023-05" db="EMBL/GenBank/DDBJ databases">
        <title>A 100% complete, gapless, phased diploid assembly of the Scenedesmus obliquus UTEX 3031 genome.</title>
        <authorList>
            <person name="Biondi T.C."/>
            <person name="Hanschen E.R."/>
            <person name="Kwon T."/>
            <person name="Eng W."/>
            <person name="Kruse C.P.S."/>
            <person name="Koehler S.I."/>
            <person name="Kunde Y."/>
            <person name="Gleasner C.D."/>
            <person name="You Mak K.T."/>
            <person name="Polle J."/>
            <person name="Hovde B.T."/>
            <person name="Starkenburg S.R."/>
        </authorList>
    </citation>
    <scope>NUCLEOTIDE SEQUENCE [LARGE SCALE GENOMIC DNA]</scope>
    <source>
        <strain evidence="9 10">DOE0152z</strain>
    </source>
</reference>
<evidence type="ECO:0000313" key="9">
    <source>
        <dbReference type="EMBL" id="WIA09934.1"/>
    </source>
</evidence>
<feature type="region of interest" description="Disordered" evidence="7">
    <location>
        <begin position="295"/>
        <end position="356"/>
    </location>
</feature>
<feature type="domain" description="SURP motif" evidence="8">
    <location>
        <begin position="241"/>
        <end position="294"/>
    </location>
</feature>
<dbReference type="InterPro" id="IPR040397">
    <property type="entry name" value="SWAP"/>
</dbReference>
<feature type="region of interest" description="Disordered" evidence="7">
    <location>
        <begin position="135"/>
        <end position="218"/>
    </location>
</feature>
<evidence type="ECO:0000256" key="4">
    <source>
        <dbReference type="ARBA" id="ARBA00023015"/>
    </source>
</evidence>
<evidence type="ECO:0000259" key="8">
    <source>
        <dbReference type="SMART" id="SM00648"/>
    </source>
</evidence>
<dbReference type="InterPro" id="IPR019147">
    <property type="entry name" value="SWAP_N_domain"/>
</dbReference>
<dbReference type="PANTHER" id="PTHR13161">
    <property type="entry name" value="SPLICING FACTOR SUPPRESSOR OF WHITE APRICOT"/>
    <property type="match status" value="1"/>
</dbReference>
<keyword evidence="5" id="KW-0804">Transcription</keyword>
<keyword evidence="4" id="KW-0805">Transcription regulation</keyword>
<dbReference type="InterPro" id="IPR000061">
    <property type="entry name" value="Surp"/>
</dbReference>
<keyword evidence="1" id="KW-0507">mRNA processing</keyword>
<dbReference type="SUPFAM" id="SSF109905">
    <property type="entry name" value="Surp module (SWAP domain)"/>
    <property type="match status" value="2"/>
</dbReference>
<evidence type="ECO:0000256" key="2">
    <source>
        <dbReference type="ARBA" id="ARBA00022737"/>
    </source>
</evidence>
<feature type="region of interest" description="Disordered" evidence="7">
    <location>
        <begin position="503"/>
        <end position="526"/>
    </location>
</feature>
<feature type="compositionally biased region" description="Low complexity" evidence="7">
    <location>
        <begin position="341"/>
        <end position="356"/>
    </location>
</feature>
<dbReference type="Proteomes" id="UP001244341">
    <property type="component" value="Chromosome 2b"/>
</dbReference>
<organism evidence="9 10">
    <name type="scientific">Tetradesmus obliquus</name>
    <name type="common">Green alga</name>
    <name type="synonym">Acutodesmus obliquus</name>
    <dbReference type="NCBI Taxonomy" id="3088"/>
    <lineage>
        <taxon>Eukaryota</taxon>
        <taxon>Viridiplantae</taxon>
        <taxon>Chlorophyta</taxon>
        <taxon>core chlorophytes</taxon>
        <taxon>Chlorophyceae</taxon>
        <taxon>CS clade</taxon>
        <taxon>Sphaeropleales</taxon>
        <taxon>Scenedesmaceae</taxon>
        <taxon>Tetradesmus</taxon>
    </lineage>
</organism>
<feature type="compositionally biased region" description="Low complexity" evidence="7">
    <location>
        <begin position="315"/>
        <end position="325"/>
    </location>
</feature>
<evidence type="ECO:0000256" key="7">
    <source>
        <dbReference type="SAM" id="MobiDB-lite"/>
    </source>
</evidence>
<keyword evidence="3" id="KW-0694">RNA-binding</keyword>
<evidence type="ECO:0000256" key="1">
    <source>
        <dbReference type="ARBA" id="ARBA00022664"/>
    </source>
</evidence>
<dbReference type="SMART" id="SM00648">
    <property type="entry name" value="SWAP"/>
    <property type="match status" value="2"/>
</dbReference>
<keyword evidence="2" id="KW-0677">Repeat</keyword>
<feature type="compositionally biased region" description="Polar residues" evidence="7">
    <location>
        <begin position="174"/>
        <end position="187"/>
    </location>
</feature>
<evidence type="ECO:0000256" key="5">
    <source>
        <dbReference type="ARBA" id="ARBA00023163"/>
    </source>
</evidence>
<dbReference type="Gene3D" id="1.10.10.790">
    <property type="entry name" value="Surp module"/>
    <property type="match status" value="2"/>
</dbReference>
<feature type="domain" description="SURP motif" evidence="8">
    <location>
        <begin position="390"/>
        <end position="443"/>
    </location>
</feature>
<dbReference type="InterPro" id="IPR035967">
    <property type="entry name" value="SWAP/Surp_sf"/>
</dbReference>
<keyword evidence="6" id="KW-0508">mRNA splicing</keyword>
<name>A0ABY8TM15_TETOB</name>
<evidence type="ECO:0000256" key="6">
    <source>
        <dbReference type="ARBA" id="ARBA00023187"/>
    </source>
</evidence>
<dbReference type="Pfam" id="PF01805">
    <property type="entry name" value="Surp"/>
    <property type="match status" value="2"/>
</dbReference>
<feature type="compositionally biased region" description="Low complexity" evidence="7">
    <location>
        <begin position="195"/>
        <end position="216"/>
    </location>
</feature>